<feature type="non-terminal residue" evidence="2">
    <location>
        <position position="38"/>
    </location>
</feature>
<dbReference type="EMBL" id="BARU01014887">
    <property type="protein sequence ID" value="GAH37901.1"/>
    <property type="molecule type" value="Genomic_DNA"/>
</dbReference>
<comment type="caution">
    <text evidence="2">The sequence shown here is derived from an EMBL/GenBank/DDBJ whole genome shotgun (WGS) entry which is preliminary data.</text>
</comment>
<accession>X1EWX8</accession>
<gene>
    <name evidence="2" type="ORF">S03H2_25985</name>
</gene>
<reference evidence="2" key="1">
    <citation type="journal article" date="2014" name="Front. Microbiol.">
        <title>High frequency of phylogenetically diverse reductive dehalogenase-homologous genes in deep subseafloor sedimentary metagenomes.</title>
        <authorList>
            <person name="Kawai M."/>
            <person name="Futagami T."/>
            <person name="Toyoda A."/>
            <person name="Takaki Y."/>
            <person name="Nishi S."/>
            <person name="Hori S."/>
            <person name="Arai W."/>
            <person name="Tsubouchi T."/>
            <person name="Morono Y."/>
            <person name="Uchiyama I."/>
            <person name="Ito T."/>
            <person name="Fujiyama A."/>
            <person name="Inagaki F."/>
            <person name="Takami H."/>
        </authorList>
    </citation>
    <scope>NUCLEOTIDE SEQUENCE</scope>
    <source>
        <strain evidence="2">Expedition CK06-06</strain>
    </source>
</reference>
<evidence type="ECO:0000256" key="1">
    <source>
        <dbReference type="SAM" id="MobiDB-lite"/>
    </source>
</evidence>
<sequence length="38" mass="4079">MGEPLGRNDTYGYALAAQPDKSQGRPTTNTGSQPIEQE</sequence>
<dbReference type="AlphaFoldDB" id="X1EWX8"/>
<feature type="region of interest" description="Disordered" evidence="1">
    <location>
        <begin position="1"/>
        <end position="38"/>
    </location>
</feature>
<protein>
    <submittedName>
        <fullName evidence="2">Uncharacterized protein</fullName>
    </submittedName>
</protein>
<feature type="compositionally biased region" description="Polar residues" evidence="1">
    <location>
        <begin position="20"/>
        <end position="38"/>
    </location>
</feature>
<proteinExistence type="predicted"/>
<evidence type="ECO:0000313" key="2">
    <source>
        <dbReference type="EMBL" id="GAH37901.1"/>
    </source>
</evidence>
<organism evidence="2">
    <name type="scientific">marine sediment metagenome</name>
    <dbReference type="NCBI Taxonomy" id="412755"/>
    <lineage>
        <taxon>unclassified sequences</taxon>
        <taxon>metagenomes</taxon>
        <taxon>ecological metagenomes</taxon>
    </lineage>
</organism>
<name>X1EWX8_9ZZZZ</name>